<dbReference type="KEGG" id="psd:DSC_08300"/>
<proteinExistence type="predicted"/>
<name>G7UV31_PSEUP</name>
<dbReference type="AlphaFoldDB" id="G7UV31"/>
<sequence>MPATVIVNARWINEARQTAGGLRLENGRIATWVNDRMGWNGEQLAGMPKGPRLESDR</sequence>
<dbReference type="RefSeq" id="WP_014160487.1">
    <property type="nucleotide sequence ID" value="NC_016147.2"/>
</dbReference>
<gene>
    <name evidence="1" type="ordered locus">DSC_08300</name>
</gene>
<keyword evidence="2" id="KW-1185">Reference proteome</keyword>
<evidence type="ECO:0000313" key="1">
    <source>
        <dbReference type="EMBL" id="AER56311.1"/>
    </source>
</evidence>
<dbReference type="Proteomes" id="UP000005870">
    <property type="component" value="Chromosome"/>
</dbReference>
<dbReference type="OrthoDB" id="5687299at2"/>
<organism evidence="1 2">
    <name type="scientific">Pseudoxanthomonas spadix (strain BD-a59)</name>
    <dbReference type="NCBI Taxonomy" id="1045855"/>
    <lineage>
        <taxon>Bacteria</taxon>
        <taxon>Pseudomonadati</taxon>
        <taxon>Pseudomonadota</taxon>
        <taxon>Gammaproteobacteria</taxon>
        <taxon>Lysobacterales</taxon>
        <taxon>Lysobacteraceae</taxon>
        <taxon>Pseudoxanthomonas</taxon>
    </lineage>
</organism>
<accession>G7UV31</accession>
<dbReference type="STRING" id="1045855.DSC_08300"/>
<protein>
    <submittedName>
        <fullName evidence="1">Uncharacterized protein</fullName>
    </submittedName>
</protein>
<dbReference type="HOGENOM" id="CLU_2993434_0_0_6"/>
<evidence type="ECO:0000313" key="2">
    <source>
        <dbReference type="Proteomes" id="UP000005870"/>
    </source>
</evidence>
<reference evidence="1 2" key="1">
    <citation type="journal article" date="2012" name="J. Bacteriol.">
        <title>Complete Genome Sequence of the BTEX-Degrading Bacterium Pseudoxanthomonas spadix BD-a59.</title>
        <authorList>
            <person name="Lee S.H."/>
            <person name="Jin H.M."/>
            <person name="Lee H.J."/>
            <person name="Kim J.M."/>
            <person name="Jeon C.O."/>
        </authorList>
    </citation>
    <scope>NUCLEOTIDE SEQUENCE [LARGE SCALE GENOMIC DNA]</scope>
    <source>
        <strain evidence="1 2">BD-a59</strain>
    </source>
</reference>
<dbReference type="EMBL" id="CP003093">
    <property type="protein sequence ID" value="AER56311.1"/>
    <property type="molecule type" value="Genomic_DNA"/>
</dbReference>